<dbReference type="PANTHER" id="PTHR10314">
    <property type="entry name" value="CYSTATHIONINE BETA-SYNTHASE"/>
    <property type="match status" value="1"/>
</dbReference>
<evidence type="ECO:0000313" key="10">
    <source>
        <dbReference type="Proteomes" id="UP000693970"/>
    </source>
</evidence>
<dbReference type="PROSITE" id="PS51354">
    <property type="entry name" value="GLUTAREDOXIN_2"/>
    <property type="match status" value="1"/>
</dbReference>
<gene>
    <name evidence="9" type="ORF">IV203_026440</name>
</gene>
<evidence type="ECO:0000256" key="3">
    <source>
        <dbReference type="ARBA" id="ARBA00022605"/>
    </source>
</evidence>
<dbReference type="AlphaFoldDB" id="A0A9K3LIL1"/>
<reference evidence="9" key="1">
    <citation type="journal article" date="2021" name="Sci. Rep.">
        <title>Diploid genomic architecture of Nitzschia inconspicua, an elite biomass production diatom.</title>
        <authorList>
            <person name="Oliver A."/>
            <person name="Podell S."/>
            <person name="Pinowska A."/>
            <person name="Traller J.C."/>
            <person name="Smith S.R."/>
            <person name="McClure R."/>
            <person name="Beliaev A."/>
            <person name="Bohutskyi P."/>
            <person name="Hill E.A."/>
            <person name="Rabines A."/>
            <person name="Zheng H."/>
            <person name="Allen L.Z."/>
            <person name="Kuo A."/>
            <person name="Grigoriev I.V."/>
            <person name="Allen A.E."/>
            <person name="Hazlebeck D."/>
            <person name="Allen E.E."/>
        </authorList>
    </citation>
    <scope>NUCLEOTIDE SEQUENCE</scope>
    <source>
        <strain evidence="9">Hildebrandi</strain>
    </source>
</reference>
<dbReference type="GO" id="GO:0019344">
    <property type="term" value="P:cysteine biosynthetic process"/>
    <property type="evidence" value="ECO:0007669"/>
    <property type="project" value="UniProtKB-KW"/>
</dbReference>
<keyword evidence="4" id="KW-0808">Transferase</keyword>
<feature type="domain" description="Tryptophan synthase beta chain-like PALP" evidence="7">
    <location>
        <begin position="22"/>
        <end position="332"/>
    </location>
</feature>
<dbReference type="CDD" id="cd02066">
    <property type="entry name" value="GRX_family"/>
    <property type="match status" value="1"/>
</dbReference>
<dbReference type="FunFam" id="3.40.50.1100:FF:000016">
    <property type="entry name" value="Cysteine synthase A"/>
    <property type="match status" value="1"/>
</dbReference>
<evidence type="ECO:0000256" key="2">
    <source>
        <dbReference type="ARBA" id="ARBA00007103"/>
    </source>
</evidence>
<dbReference type="Pfam" id="PF00291">
    <property type="entry name" value="PALP"/>
    <property type="match status" value="1"/>
</dbReference>
<keyword evidence="3" id="KW-0028">Amino-acid biosynthesis</keyword>
<dbReference type="GO" id="GO:0016740">
    <property type="term" value="F:transferase activity"/>
    <property type="evidence" value="ECO:0007669"/>
    <property type="project" value="UniProtKB-KW"/>
</dbReference>
<dbReference type="OrthoDB" id="37918at2759"/>
<keyword evidence="10" id="KW-1185">Reference proteome</keyword>
<reference evidence="9" key="2">
    <citation type="submission" date="2021-04" db="EMBL/GenBank/DDBJ databases">
        <authorList>
            <person name="Podell S."/>
        </authorList>
    </citation>
    <scope>NUCLEOTIDE SEQUENCE</scope>
    <source>
        <strain evidence="9">Hildebrandi</strain>
    </source>
</reference>
<dbReference type="InterPro" id="IPR050214">
    <property type="entry name" value="Cys_Synth/Cystath_Beta-Synth"/>
</dbReference>
<dbReference type="GO" id="GO:0016829">
    <property type="term" value="F:lyase activity"/>
    <property type="evidence" value="ECO:0007669"/>
    <property type="project" value="UniProtKB-KW"/>
</dbReference>
<evidence type="ECO:0000256" key="5">
    <source>
        <dbReference type="ARBA" id="ARBA00022898"/>
    </source>
</evidence>
<evidence type="ECO:0000256" key="4">
    <source>
        <dbReference type="ARBA" id="ARBA00022679"/>
    </source>
</evidence>
<comment type="similarity">
    <text evidence="2">Belongs to the cysteine synthase/cystathionine beta-synthase family.</text>
</comment>
<dbReference type="InterPro" id="IPR001926">
    <property type="entry name" value="TrpB-like_PALP"/>
</dbReference>
<dbReference type="Proteomes" id="UP000693970">
    <property type="component" value="Unassembled WGS sequence"/>
</dbReference>
<dbReference type="CDD" id="cd01561">
    <property type="entry name" value="CBS_like"/>
    <property type="match status" value="1"/>
</dbReference>
<organism evidence="9 10">
    <name type="scientific">Nitzschia inconspicua</name>
    <dbReference type="NCBI Taxonomy" id="303405"/>
    <lineage>
        <taxon>Eukaryota</taxon>
        <taxon>Sar</taxon>
        <taxon>Stramenopiles</taxon>
        <taxon>Ochrophyta</taxon>
        <taxon>Bacillariophyta</taxon>
        <taxon>Bacillariophyceae</taxon>
        <taxon>Bacillariophycidae</taxon>
        <taxon>Bacillariales</taxon>
        <taxon>Bacillariaceae</taxon>
        <taxon>Nitzschia</taxon>
    </lineage>
</organism>
<evidence type="ECO:0000259" key="8">
    <source>
        <dbReference type="Pfam" id="PF00462"/>
    </source>
</evidence>
<evidence type="ECO:0000313" key="9">
    <source>
        <dbReference type="EMBL" id="KAG7363080.1"/>
    </source>
</evidence>
<dbReference type="Pfam" id="PF00462">
    <property type="entry name" value="Glutaredoxin"/>
    <property type="match status" value="1"/>
</dbReference>
<accession>A0A9K3LIL1</accession>
<feature type="domain" description="Glutaredoxin" evidence="8">
    <location>
        <begin position="391"/>
        <end position="458"/>
    </location>
</feature>
<dbReference type="InterPro" id="IPR002109">
    <property type="entry name" value="Glutaredoxin"/>
</dbReference>
<comment type="caution">
    <text evidence="9">The sequence shown here is derived from an EMBL/GenBank/DDBJ whole genome shotgun (WGS) entry which is preliminary data.</text>
</comment>
<proteinExistence type="inferred from homology"/>
<keyword evidence="5" id="KW-0663">Pyridoxal phosphate</keyword>
<evidence type="ECO:0000256" key="1">
    <source>
        <dbReference type="ARBA" id="ARBA00001933"/>
    </source>
</evidence>
<comment type="cofactor">
    <cofactor evidence="1">
        <name>pyridoxal 5'-phosphate</name>
        <dbReference type="ChEBI" id="CHEBI:597326"/>
    </cofactor>
</comment>
<name>A0A9K3LIL1_9STRA</name>
<dbReference type="EMBL" id="JAGRRH010000010">
    <property type="protein sequence ID" value="KAG7363080.1"/>
    <property type="molecule type" value="Genomic_DNA"/>
</dbReference>
<evidence type="ECO:0000259" key="7">
    <source>
        <dbReference type="Pfam" id="PF00291"/>
    </source>
</evidence>
<keyword evidence="6" id="KW-0198">Cysteine biosynthesis</keyword>
<evidence type="ECO:0000256" key="6">
    <source>
        <dbReference type="ARBA" id="ARBA00023192"/>
    </source>
</evidence>
<protein>
    <submittedName>
        <fullName evidence="9">Chloroplast O-acetyl-serine lyase/glutaredoxin fusion protein</fullName>
    </submittedName>
</protein>
<keyword evidence="9" id="KW-0456">Lyase</keyword>
<sequence>MESSLRAFADTPRSAIYENIYDTIGRTPIIKLNHMSPKEGVDVYVKLESENPGGSVKDRLAVGAIEWAEKHGQLKPGQTIVEASSGNTGISLAMVCAKKGYPLVCVMSESFSIERRKLMRFLGARVVLTDPAHKATGMVIKAKELADEHGWFWTNQFENEANAWIHRETTGPEIVQAFNDAGKTLDHFVCAYGTGGTLLGVGSYLKEFSPETTVHCCEPDNAPMLFSEIKTSYPENGDPSSSFDVAHPVWRPHLFQGWAADFIPKLVNQASESKVYDKVVHPSGVEAMATCRELARKEGIFSGTSGGGILTAALNLAKECSSGTSILALIPDTGERYLSTPLFDDIPADMTEEEMSIANSTPSKPPPAPGLPEVLPEATEWVQKKIDDHKVLAFMLKYCEFCWTLTRFLDALGVEYERIDIDSFEYAKNDMGNKYRSALSAMTDCKTFPQFFVNGKFVGGAVDACMMWKRDELGKAFQEASITGGNGNFNGYEGDPFEFLPKWMTKNPLRSK</sequence>